<keyword evidence="5" id="KW-1185">Reference proteome</keyword>
<dbReference type="Gene3D" id="1.10.10.10">
    <property type="entry name" value="Winged helix-like DNA-binding domain superfamily/Winged helix DNA-binding domain"/>
    <property type="match status" value="1"/>
</dbReference>
<evidence type="ECO:0000259" key="3">
    <source>
        <dbReference type="PROSITE" id="PS51000"/>
    </source>
</evidence>
<dbReference type="OrthoDB" id="3483912at2"/>
<evidence type="ECO:0000256" key="1">
    <source>
        <dbReference type="ARBA" id="ARBA00023015"/>
    </source>
</evidence>
<dbReference type="InterPro" id="IPR028349">
    <property type="entry name" value="PafC-like"/>
</dbReference>
<dbReference type="PANTHER" id="PTHR34580:SF3">
    <property type="entry name" value="PROTEIN PAFB"/>
    <property type="match status" value="1"/>
</dbReference>
<name>A0A428WNI7_AMYBA</name>
<dbReference type="PANTHER" id="PTHR34580">
    <property type="match status" value="1"/>
</dbReference>
<comment type="caution">
    <text evidence="4">The sequence shown here is derived from an EMBL/GenBank/DDBJ whole genome shotgun (WGS) entry which is preliminary data.</text>
</comment>
<dbReference type="InterPro" id="IPR051534">
    <property type="entry name" value="CBASS_pafABC_assoc_protein"/>
</dbReference>
<dbReference type="Pfam" id="PF13280">
    <property type="entry name" value="WYL"/>
    <property type="match status" value="1"/>
</dbReference>
<reference evidence="4 5" key="1">
    <citation type="submission" date="2018-05" db="EMBL/GenBank/DDBJ databases">
        <title>Evolution of GPA BGCs.</title>
        <authorList>
            <person name="Waglechner N."/>
            <person name="Wright G.D."/>
        </authorList>
    </citation>
    <scope>NUCLEOTIDE SEQUENCE [LARGE SCALE GENOMIC DNA]</scope>
    <source>
        <strain evidence="4 5">DSM 5908</strain>
    </source>
</reference>
<evidence type="ECO:0000313" key="4">
    <source>
        <dbReference type="EMBL" id="RSM44656.1"/>
    </source>
</evidence>
<protein>
    <submittedName>
        <fullName evidence="4">YafY family transcriptional regulator</fullName>
    </submittedName>
</protein>
<gene>
    <name evidence="4" type="ORF">DMA12_15945</name>
</gene>
<dbReference type="Pfam" id="PF08279">
    <property type="entry name" value="HTH_11"/>
    <property type="match status" value="1"/>
</dbReference>
<dbReference type="RefSeq" id="WP_020647300.1">
    <property type="nucleotide sequence ID" value="NZ_QHHU01000019.1"/>
</dbReference>
<dbReference type="PROSITE" id="PS51000">
    <property type="entry name" value="HTH_DEOR_2"/>
    <property type="match status" value="1"/>
</dbReference>
<dbReference type="Proteomes" id="UP000286716">
    <property type="component" value="Unassembled WGS sequence"/>
</dbReference>
<dbReference type="InterPro" id="IPR036390">
    <property type="entry name" value="WH_DNA-bd_sf"/>
</dbReference>
<keyword evidence="1" id="KW-0805">Transcription regulation</keyword>
<dbReference type="GO" id="GO:0003700">
    <property type="term" value="F:DNA-binding transcription factor activity"/>
    <property type="evidence" value="ECO:0007669"/>
    <property type="project" value="InterPro"/>
</dbReference>
<evidence type="ECO:0000313" key="5">
    <source>
        <dbReference type="Proteomes" id="UP000286716"/>
    </source>
</evidence>
<dbReference type="SUPFAM" id="SSF46785">
    <property type="entry name" value="Winged helix' DNA-binding domain"/>
    <property type="match status" value="1"/>
</dbReference>
<proteinExistence type="predicted"/>
<dbReference type="PIRSF" id="PIRSF016838">
    <property type="entry name" value="PafC"/>
    <property type="match status" value="1"/>
</dbReference>
<dbReference type="EMBL" id="QHHU01000019">
    <property type="protein sequence ID" value="RSM44656.1"/>
    <property type="molecule type" value="Genomic_DNA"/>
</dbReference>
<dbReference type="InterPro" id="IPR013196">
    <property type="entry name" value="HTH_11"/>
</dbReference>
<dbReference type="PROSITE" id="PS52050">
    <property type="entry name" value="WYL"/>
    <property type="match status" value="1"/>
</dbReference>
<dbReference type="InterPro" id="IPR026881">
    <property type="entry name" value="WYL_dom"/>
</dbReference>
<dbReference type="AlphaFoldDB" id="A0A428WNI7"/>
<accession>A0A428WNI7</accession>
<organism evidence="4 5">
    <name type="scientific">Amycolatopsis balhimycina DSM 5908</name>
    <dbReference type="NCBI Taxonomy" id="1081091"/>
    <lineage>
        <taxon>Bacteria</taxon>
        <taxon>Bacillati</taxon>
        <taxon>Actinomycetota</taxon>
        <taxon>Actinomycetes</taxon>
        <taxon>Pseudonocardiales</taxon>
        <taxon>Pseudonocardiaceae</taxon>
        <taxon>Amycolatopsis</taxon>
    </lineage>
</organism>
<dbReference type="InterPro" id="IPR036388">
    <property type="entry name" value="WH-like_DNA-bd_sf"/>
</dbReference>
<dbReference type="InterPro" id="IPR001034">
    <property type="entry name" value="DeoR_HTH"/>
</dbReference>
<evidence type="ECO:0000256" key="2">
    <source>
        <dbReference type="ARBA" id="ARBA00023163"/>
    </source>
</evidence>
<sequence length="329" mass="35640">MLQTSARLLRLLSLLETRRDWTGADLAGRLGVTARTVRSDIGKLRELGYPVEAAPGVQGGYRLGAGAQLPPLLLDDDEAVAVAVGLRTAAGVAGIAETSVRALAKLEQVLPSRLRHRVRALQTATVTVPGAGPAVDADVLTAIAAAIRASERLRFGYTSHQRTPSRRDVEPHRLVSWGRRWYLVAWDTARDDWRTFRVDRMTPKVPNGPRFTPREPPEGDVAQFVQRSVGAATWRFHAKVRLHASADHVRARLPIAVGVTPEGPDRCVAEVGSDNAQMLGLYLGMLEVDFEVLDAPELATELAKTGERFLRAAGAGSPPAPGTISHQSW</sequence>
<feature type="domain" description="HTH deoR-type" evidence="3">
    <location>
        <begin position="4"/>
        <end position="59"/>
    </location>
</feature>
<keyword evidence="2" id="KW-0804">Transcription</keyword>